<dbReference type="InterPro" id="IPR006102">
    <property type="entry name" value="Ig-like_GH2"/>
</dbReference>
<evidence type="ECO:0000259" key="13">
    <source>
        <dbReference type="Pfam" id="PF22666"/>
    </source>
</evidence>
<keyword evidence="7" id="KW-0325">Glycoprotein</keyword>
<dbReference type="GO" id="GO:0006516">
    <property type="term" value="P:glycoprotein catabolic process"/>
    <property type="evidence" value="ECO:0007669"/>
    <property type="project" value="TreeGrafter"/>
</dbReference>
<comment type="subcellular location">
    <subcellularLocation>
        <location evidence="2">Lysosome</location>
    </subcellularLocation>
</comment>
<reference evidence="15" key="1">
    <citation type="submission" date="2011-07" db="EMBL/GenBank/DDBJ databases">
        <authorList>
            <consortium name="Caenorhabditis brenneri Sequencing and Analysis Consortium"/>
            <person name="Wilson R.K."/>
        </authorList>
    </citation>
    <scope>NUCLEOTIDE SEQUENCE [LARGE SCALE GENOMIC DNA]</scope>
    <source>
        <strain evidence="15">PB2801</strain>
    </source>
</reference>
<evidence type="ECO:0000256" key="8">
    <source>
        <dbReference type="ARBA" id="ARBA00023228"/>
    </source>
</evidence>
<dbReference type="Gene3D" id="2.60.40.10">
    <property type="entry name" value="Immunoglobulins"/>
    <property type="match status" value="1"/>
</dbReference>
<evidence type="ECO:0000256" key="7">
    <source>
        <dbReference type="ARBA" id="ARBA00023180"/>
    </source>
</evidence>
<dbReference type="STRING" id="135651.G0MAF9"/>
<gene>
    <name evidence="14" type="ORF">CAEBREN_11525</name>
</gene>
<dbReference type="InterPro" id="IPR017853">
    <property type="entry name" value="GH"/>
</dbReference>
<dbReference type="SUPFAM" id="SSF51445">
    <property type="entry name" value="(Trans)glycosidases"/>
    <property type="match status" value="1"/>
</dbReference>
<dbReference type="Pfam" id="PF00703">
    <property type="entry name" value="Glyco_hydro_2"/>
    <property type="match status" value="1"/>
</dbReference>
<evidence type="ECO:0000259" key="12">
    <source>
        <dbReference type="Pfam" id="PF00703"/>
    </source>
</evidence>
<name>G0MAF9_CAEBE</name>
<dbReference type="eggNOG" id="KOG2230">
    <property type="taxonomic scope" value="Eukaryota"/>
</dbReference>
<evidence type="ECO:0000256" key="11">
    <source>
        <dbReference type="SAM" id="SignalP"/>
    </source>
</evidence>
<evidence type="ECO:0000313" key="14">
    <source>
        <dbReference type="EMBL" id="EGT40668.1"/>
    </source>
</evidence>
<dbReference type="GO" id="GO:0005764">
    <property type="term" value="C:lysosome"/>
    <property type="evidence" value="ECO:0007669"/>
    <property type="project" value="UniProtKB-SubCell"/>
</dbReference>
<dbReference type="FunFam" id="2.60.120.260:FF:000060">
    <property type="entry name" value="Probable beta-mannosidase"/>
    <property type="match status" value="1"/>
</dbReference>
<dbReference type="GO" id="GO:0004567">
    <property type="term" value="F:beta-mannosidase activity"/>
    <property type="evidence" value="ECO:0007669"/>
    <property type="project" value="UniProtKB-EC"/>
</dbReference>
<organism evidence="15">
    <name type="scientific">Caenorhabditis brenneri</name>
    <name type="common">Nematode worm</name>
    <dbReference type="NCBI Taxonomy" id="135651"/>
    <lineage>
        <taxon>Eukaryota</taxon>
        <taxon>Metazoa</taxon>
        <taxon>Ecdysozoa</taxon>
        <taxon>Nematoda</taxon>
        <taxon>Chromadorea</taxon>
        <taxon>Rhabditida</taxon>
        <taxon>Rhabditina</taxon>
        <taxon>Rhabditomorpha</taxon>
        <taxon>Rhabditoidea</taxon>
        <taxon>Rhabditidae</taxon>
        <taxon>Peloderinae</taxon>
        <taxon>Caenorhabditis</taxon>
    </lineage>
</organism>
<accession>G0MAF9</accession>
<proteinExistence type="inferred from homology"/>
<dbReference type="FunFam" id="3.20.20.80:FF:000050">
    <property type="entry name" value="Beta-mannosidase B"/>
    <property type="match status" value="1"/>
</dbReference>
<dbReference type="InterPro" id="IPR008979">
    <property type="entry name" value="Galactose-bd-like_sf"/>
</dbReference>
<dbReference type="SUPFAM" id="SSF49303">
    <property type="entry name" value="beta-Galactosidase/glucuronidase domain"/>
    <property type="match status" value="1"/>
</dbReference>
<dbReference type="EC" id="3.2.1.25" evidence="4"/>
<keyword evidence="6" id="KW-0378">Hydrolase</keyword>
<evidence type="ECO:0000313" key="15">
    <source>
        <dbReference type="Proteomes" id="UP000008068"/>
    </source>
</evidence>
<dbReference type="PANTHER" id="PTHR43730:SF1">
    <property type="entry name" value="BETA-MANNOSIDASE"/>
    <property type="match status" value="1"/>
</dbReference>
<comment type="catalytic activity">
    <reaction evidence="1">
        <text>Hydrolysis of terminal, non-reducing beta-D-mannose residues in beta-D-mannosides.</text>
        <dbReference type="EC" id="3.2.1.25"/>
    </reaction>
</comment>
<feature type="domain" description="Glycoside hydrolase family 2 immunoglobulin-like beta-sandwich" evidence="12">
    <location>
        <begin position="224"/>
        <end position="327"/>
    </location>
</feature>
<evidence type="ECO:0000256" key="1">
    <source>
        <dbReference type="ARBA" id="ARBA00000829"/>
    </source>
</evidence>
<comment type="similarity">
    <text evidence="3">Belongs to the glycosyl hydrolase 2 family.</text>
</comment>
<dbReference type="OrthoDB" id="2866996at2759"/>
<keyword evidence="15" id="KW-1185">Reference proteome</keyword>
<dbReference type="PANTHER" id="PTHR43730">
    <property type="entry name" value="BETA-MANNOSIDASE"/>
    <property type="match status" value="1"/>
</dbReference>
<evidence type="ECO:0000256" key="9">
    <source>
        <dbReference type="ARBA" id="ARBA00023295"/>
    </source>
</evidence>
<dbReference type="HOGENOM" id="CLU_005015_3_2_1"/>
<dbReference type="GO" id="GO:0005975">
    <property type="term" value="P:carbohydrate metabolic process"/>
    <property type="evidence" value="ECO:0007669"/>
    <property type="project" value="InterPro"/>
</dbReference>
<dbReference type="Gene3D" id="2.60.120.260">
    <property type="entry name" value="Galactose-binding domain-like"/>
    <property type="match status" value="1"/>
</dbReference>
<feature type="signal peptide" evidence="11">
    <location>
        <begin position="1"/>
        <end position="22"/>
    </location>
</feature>
<keyword evidence="5 11" id="KW-0732">Signal</keyword>
<dbReference type="InterPro" id="IPR036156">
    <property type="entry name" value="Beta-gal/glucu_dom_sf"/>
</dbReference>
<evidence type="ECO:0000256" key="4">
    <source>
        <dbReference type="ARBA" id="ARBA00012754"/>
    </source>
</evidence>
<keyword evidence="8" id="KW-0458">Lysosome</keyword>
<feature type="domain" description="Beta-mannosidase-like galactose-binding" evidence="13">
    <location>
        <begin position="34"/>
        <end position="209"/>
    </location>
</feature>
<evidence type="ECO:0000256" key="2">
    <source>
        <dbReference type="ARBA" id="ARBA00004371"/>
    </source>
</evidence>
<dbReference type="OMA" id="PWKPAYI"/>
<dbReference type="InterPro" id="IPR013783">
    <property type="entry name" value="Ig-like_fold"/>
</dbReference>
<sequence length="615" mass="71335">MGTSHASRHFWLLSLLLATTYGINYERFDLSGEWKYWSSNKTVNGTGTVPGDIYSDLYASGFIDNPLFGENHLNLKWISEDDWTYSKTFTMTEEKGTAGIFLDLQGVDTIATVYVNGHKVLHARNQFLPYHVNVTDLIEKGDNEITFKFKSPVKYTQKRADEYAKVFGHKLPPDCNPDIYHGECHQNFIRKAQYSYAWDWGPSFPTVGISGNITLFVYRGHLFRDFTWKSKLQKGKWRLDFEFETFHYGARTVEYEVLIPELGIRETDYYRMSALKSMQSRSKNRLSFSIPMAKEPKRWWPNGMGEPKMYDVIVKTGDQVITKKVGFKTVELIQDYIDPKKPELGRNFYFKVNGEPVFLKGTNWIPVSMFRNVLENVDRMKFLLDSAAEVGMNAIRVWGGGVYESPEFYDYASQKGILIWQDLMFACALYPTTEEFVKNAEEEVTHQIEAISHYPAILVFSGNNENEAAIRGHWWKTGNYTENQQVKDYVLLYSRLAKIVRKLSPNIPFIMSSPSNGIETEEEGGVAKDPYSVRYGDIHYYNEFVNLWRDETFLTPRCASEYGIQSYPLKETMLNWINESDWEYTSKAMFHRQHHPGGIATNLLMIFQHLPVTYN</sequence>
<dbReference type="FunFam" id="2.60.40.10:FF:003044">
    <property type="entry name" value="Probable beta-mannosidase"/>
    <property type="match status" value="1"/>
</dbReference>
<feature type="chain" id="PRO_5003403230" description="beta-mannosidase" evidence="11">
    <location>
        <begin position="23"/>
        <end position="615"/>
    </location>
</feature>
<evidence type="ECO:0000256" key="6">
    <source>
        <dbReference type="ARBA" id="ARBA00022801"/>
    </source>
</evidence>
<dbReference type="InParanoid" id="G0MAF9"/>
<dbReference type="Pfam" id="PF22666">
    <property type="entry name" value="Glyco_hydro_2_N2"/>
    <property type="match status" value="1"/>
</dbReference>
<dbReference type="InterPro" id="IPR054593">
    <property type="entry name" value="Beta-mannosidase-like_N2"/>
</dbReference>
<dbReference type="AlphaFoldDB" id="G0MAF9"/>
<evidence type="ECO:0000256" key="5">
    <source>
        <dbReference type="ARBA" id="ARBA00022729"/>
    </source>
</evidence>
<dbReference type="Gene3D" id="3.20.20.80">
    <property type="entry name" value="Glycosidases"/>
    <property type="match status" value="1"/>
</dbReference>
<evidence type="ECO:0000256" key="3">
    <source>
        <dbReference type="ARBA" id="ARBA00007401"/>
    </source>
</evidence>
<dbReference type="Proteomes" id="UP000008068">
    <property type="component" value="Unassembled WGS sequence"/>
</dbReference>
<dbReference type="SUPFAM" id="SSF49785">
    <property type="entry name" value="Galactose-binding domain-like"/>
    <property type="match status" value="1"/>
</dbReference>
<dbReference type="InterPro" id="IPR050887">
    <property type="entry name" value="Beta-mannosidase_GH2"/>
</dbReference>
<keyword evidence="9" id="KW-0326">Glycosidase</keyword>
<dbReference type="EMBL" id="GL379788">
    <property type="protein sequence ID" value="EGT40668.1"/>
    <property type="molecule type" value="Genomic_DNA"/>
</dbReference>
<evidence type="ECO:0000256" key="10">
    <source>
        <dbReference type="ARBA" id="ARBA00033445"/>
    </source>
</evidence>
<dbReference type="FunCoup" id="G0MAF9">
    <property type="interactions" value="2606"/>
</dbReference>
<protein>
    <recommendedName>
        <fullName evidence="4">beta-mannosidase</fullName>
        <ecNumber evidence="4">3.2.1.25</ecNumber>
    </recommendedName>
    <alternativeName>
        <fullName evidence="10">Mannanase</fullName>
    </alternativeName>
</protein>